<protein>
    <submittedName>
        <fullName evidence="1">Uncharacterized protein</fullName>
    </submittedName>
</protein>
<dbReference type="PATRIC" id="fig|1339352.3.peg.3322"/>
<organism evidence="1 2">
    <name type="scientific">Phocaeicola vulgatus str. 3975 RP4</name>
    <dbReference type="NCBI Taxonomy" id="1339352"/>
    <lineage>
        <taxon>Bacteria</taxon>
        <taxon>Pseudomonadati</taxon>
        <taxon>Bacteroidota</taxon>
        <taxon>Bacteroidia</taxon>
        <taxon>Bacteroidales</taxon>
        <taxon>Bacteroidaceae</taxon>
        <taxon>Phocaeicola</taxon>
    </lineage>
</organism>
<name>A0A069SG63_PHOVU</name>
<sequence length="54" mass="6471">MLTNINTHAMYRLRFIEHKNRCLSCKFQKESMVNAEFSAITMLSYYLLHTKLTK</sequence>
<gene>
    <name evidence="1" type="ORF">M099_3504</name>
</gene>
<reference evidence="1 2" key="1">
    <citation type="submission" date="2014-04" db="EMBL/GenBank/DDBJ databases">
        <authorList>
            <person name="Sears C."/>
            <person name="Carroll K."/>
            <person name="Sack B.R."/>
            <person name="Qadri F."/>
            <person name="Myers L.L."/>
            <person name="Chung G.-T."/>
            <person name="Escheverria P."/>
            <person name="Fraser C.M."/>
            <person name="Sadzewicz L."/>
            <person name="Shefchek K.A."/>
            <person name="Tallon L."/>
            <person name="Das S.P."/>
            <person name="Daugherty S."/>
            <person name="Mongodin E.F."/>
        </authorList>
    </citation>
    <scope>NUCLEOTIDE SEQUENCE [LARGE SCALE GENOMIC DNA]</scope>
    <source>
        <strain evidence="1 2">3975 RP4</strain>
    </source>
</reference>
<proteinExistence type="predicted"/>
<dbReference type="AlphaFoldDB" id="A0A069SG63"/>
<comment type="caution">
    <text evidence="1">The sequence shown here is derived from an EMBL/GenBank/DDBJ whole genome shotgun (WGS) entry which is preliminary data.</text>
</comment>
<dbReference type="EMBL" id="JNHM01000097">
    <property type="protein sequence ID" value="KDS47611.1"/>
    <property type="molecule type" value="Genomic_DNA"/>
</dbReference>
<evidence type="ECO:0000313" key="1">
    <source>
        <dbReference type="EMBL" id="KDS47611.1"/>
    </source>
</evidence>
<dbReference type="Proteomes" id="UP000027661">
    <property type="component" value="Unassembled WGS sequence"/>
</dbReference>
<evidence type="ECO:0000313" key="2">
    <source>
        <dbReference type="Proteomes" id="UP000027661"/>
    </source>
</evidence>
<accession>A0A069SG63</accession>